<dbReference type="Proteomes" id="UP000009058">
    <property type="component" value="Chromosome 1"/>
</dbReference>
<keyword evidence="2" id="KW-1185">Reference proteome</keyword>
<sequence>MPHLQRDKGDLANINLAGPVAFSAPANGHKKRRMWAPYPSEHRSHQPARCVTARVLTPQPGPVGCSVEVKARRNEPVKRLPQKSQH</sequence>
<organism evidence="1 2">
    <name type="scientific">Pyricularia oryzae (strain 70-15 / ATCC MYA-4617 / FGSC 8958)</name>
    <name type="common">Rice blast fungus</name>
    <name type="synonym">Magnaporthe oryzae</name>
    <dbReference type="NCBI Taxonomy" id="242507"/>
    <lineage>
        <taxon>Eukaryota</taxon>
        <taxon>Fungi</taxon>
        <taxon>Dikarya</taxon>
        <taxon>Ascomycota</taxon>
        <taxon>Pezizomycotina</taxon>
        <taxon>Sordariomycetes</taxon>
        <taxon>Sordariomycetidae</taxon>
        <taxon>Magnaporthales</taxon>
        <taxon>Pyriculariaceae</taxon>
        <taxon>Pyricularia</taxon>
    </lineage>
</organism>
<evidence type="ECO:0000313" key="2">
    <source>
        <dbReference type="Proteomes" id="UP000009058"/>
    </source>
</evidence>
<gene>
    <name evidence="1" type="ORF">MGG_16485</name>
</gene>
<dbReference type="EMBL" id="CM001231">
    <property type="protein sequence ID" value="EHA58142.1"/>
    <property type="molecule type" value="Genomic_DNA"/>
</dbReference>
<dbReference type="RefSeq" id="XP_003710754.1">
    <property type="nucleotide sequence ID" value="XM_003710706.1"/>
</dbReference>
<dbReference type="GeneID" id="12986436"/>
<accession>G4MQF6</accession>
<name>G4MQF6_PYRO7</name>
<dbReference type="AlphaFoldDB" id="G4MQF6"/>
<dbReference type="HOGENOM" id="CLU_2498284_0_0_1"/>
<proteinExistence type="predicted"/>
<protein>
    <submittedName>
        <fullName evidence="1">Uncharacterized protein</fullName>
    </submittedName>
</protein>
<dbReference type="InParanoid" id="G4MQF6"/>
<reference key="2">
    <citation type="submission" date="2011-05" db="EMBL/GenBank/DDBJ databases">
        <title>The Genome Sequence of Magnaporthe oryzae 70-15.</title>
        <authorList>
            <consortium name="The Broad Institute Genome Sequencing Platform"/>
            <person name="Ma L.-J."/>
            <person name="Dead R."/>
            <person name="Young S.K."/>
            <person name="Zeng Q."/>
            <person name="Gargeya S."/>
            <person name="Fitzgerald M."/>
            <person name="Haas B."/>
            <person name="Abouelleil A."/>
            <person name="Alvarado L."/>
            <person name="Arachchi H.M."/>
            <person name="Berlin A."/>
            <person name="Brown A."/>
            <person name="Chapman S.B."/>
            <person name="Chen Z."/>
            <person name="Dunbar C."/>
            <person name="Freedman E."/>
            <person name="Gearin G."/>
            <person name="Gellesch M."/>
            <person name="Goldberg J."/>
            <person name="Griggs A."/>
            <person name="Gujja S."/>
            <person name="Heiman D."/>
            <person name="Howarth C."/>
            <person name="Larson L."/>
            <person name="Lui A."/>
            <person name="MacDonald P.J.P."/>
            <person name="Mehta T."/>
            <person name="Montmayeur A."/>
            <person name="Murphy C."/>
            <person name="Neiman D."/>
            <person name="Pearson M."/>
            <person name="Priest M."/>
            <person name="Roberts A."/>
            <person name="Saif S."/>
            <person name="Shea T."/>
            <person name="Shenoy N."/>
            <person name="Sisk P."/>
            <person name="Stolte C."/>
            <person name="Sykes S."/>
            <person name="Yandava C."/>
            <person name="Wortman J."/>
            <person name="Nusbaum C."/>
            <person name="Birren B."/>
        </authorList>
    </citation>
    <scope>NUCLEOTIDE SEQUENCE</scope>
    <source>
        <strain>70-15</strain>
    </source>
</reference>
<dbReference type="KEGG" id="mgr:MGG_16485"/>
<evidence type="ECO:0000313" key="1">
    <source>
        <dbReference type="EMBL" id="EHA58142.1"/>
    </source>
</evidence>
<dbReference type="VEuPathDB" id="FungiDB:MGG_16485"/>
<reference evidence="1 2" key="1">
    <citation type="journal article" date="2005" name="Nature">
        <title>The genome sequence of the rice blast fungus Magnaporthe grisea.</title>
        <authorList>
            <person name="Dean R.A."/>
            <person name="Talbot N.J."/>
            <person name="Ebbole D.J."/>
            <person name="Farman M.L."/>
            <person name="Mitchell T.K."/>
            <person name="Orbach M.J."/>
            <person name="Thon M."/>
            <person name="Kulkarni R."/>
            <person name="Xu J.R."/>
            <person name="Pan H."/>
            <person name="Read N.D."/>
            <person name="Lee Y.H."/>
            <person name="Carbone I."/>
            <person name="Brown D."/>
            <person name="Oh Y.Y."/>
            <person name="Donofrio N."/>
            <person name="Jeong J.S."/>
            <person name="Soanes D.M."/>
            <person name="Djonovic S."/>
            <person name="Kolomiets E."/>
            <person name="Rehmeyer C."/>
            <person name="Li W."/>
            <person name="Harding M."/>
            <person name="Kim S."/>
            <person name="Lebrun M.H."/>
            <person name="Bohnert H."/>
            <person name="Coughlan S."/>
            <person name="Butler J."/>
            <person name="Calvo S."/>
            <person name="Ma L.J."/>
            <person name="Nicol R."/>
            <person name="Purcell S."/>
            <person name="Nusbaum C."/>
            <person name="Galagan J.E."/>
            <person name="Birren B.W."/>
        </authorList>
    </citation>
    <scope>NUCLEOTIDE SEQUENCE [LARGE SCALE GENOMIC DNA]</scope>
    <source>
        <strain evidence="2">70-15 / ATCC MYA-4617 / FGSC 8958</strain>
    </source>
</reference>